<dbReference type="EMBL" id="LCEY01000008">
    <property type="protein sequence ID" value="KKS80794.1"/>
    <property type="molecule type" value="Genomic_DNA"/>
</dbReference>
<organism evidence="2 3">
    <name type="scientific">Candidatus Woesebacteria bacterium GW2011_GWC1_43_10b</name>
    <dbReference type="NCBI Taxonomy" id="1618585"/>
    <lineage>
        <taxon>Bacteria</taxon>
        <taxon>Candidatus Woeseibacteriota</taxon>
    </lineage>
</organism>
<accession>A0A0G1C5U8</accession>
<protein>
    <recommendedName>
        <fullName evidence="4">LPXTG cell wall anchor domain-containing protein</fullName>
    </recommendedName>
</protein>
<keyword evidence="1" id="KW-0732">Signal</keyword>
<evidence type="ECO:0008006" key="4">
    <source>
        <dbReference type="Google" id="ProtNLM"/>
    </source>
</evidence>
<comment type="caution">
    <text evidence="2">The sequence shown here is derived from an EMBL/GenBank/DDBJ whole genome shotgun (WGS) entry which is preliminary data.</text>
</comment>
<evidence type="ECO:0000256" key="1">
    <source>
        <dbReference type="SAM" id="SignalP"/>
    </source>
</evidence>
<dbReference type="PATRIC" id="fig|1618585.3.peg.133"/>
<feature type="signal peptide" evidence="1">
    <location>
        <begin position="1"/>
        <end position="24"/>
    </location>
</feature>
<evidence type="ECO:0000313" key="3">
    <source>
        <dbReference type="Proteomes" id="UP000034611"/>
    </source>
</evidence>
<dbReference type="Proteomes" id="UP000034611">
    <property type="component" value="Unassembled WGS sequence"/>
</dbReference>
<feature type="chain" id="PRO_5002536319" description="LPXTG cell wall anchor domain-containing protein" evidence="1">
    <location>
        <begin position="25"/>
        <end position="112"/>
    </location>
</feature>
<proteinExistence type="predicted"/>
<reference evidence="2 3" key="1">
    <citation type="journal article" date="2015" name="Nature">
        <title>rRNA introns, odd ribosomes, and small enigmatic genomes across a large radiation of phyla.</title>
        <authorList>
            <person name="Brown C.T."/>
            <person name="Hug L.A."/>
            <person name="Thomas B.C."/>
            <person name="Sharon I."/>
            <person name="Castelle C.J."/>
            <person name="Singh A."/>
            <person name="Wilkins M.J."/>
            <person name="Williams K.H."/>
            <person name="Banfield J.F."/>
        </authorList>
    </citation>
    <scope>NUCLEOTIDE SEQUENCE [LARGE SCALE GENOMIC DNA]</scope>
</reference>
<evidence type="ECO:0000313" key="2">
    <source>
        <dbReference type="EMBL" id="KKS80794.1"/>
    </source>
</evidence>
<name>A0A0G1C5U8_9BACT</name>
<gene>
    <name evidence="2" type="ORF">UV56_C0008G0002</name>
</gene>
<sequence length="112" mass="12129">MLKKILVATILLTAVLSTPQISYAKTVCTQEYGQPVVCREEEEKVLAVTHEPKETAIGDINPTILGGAFVSASGLLLYLSKRKTAGLLLVIYAEGSFYKAHRKITAPSPKLI</sequence>
<dbReference type="AlphaFoldDB" id="A0A0G1C5U8"/>